<protein>
    <submittedName>
        <fullName evidence="1">Uncharacterized protein</fullName>
    </submittedName>
</protein>
<accession>A0A6J4Q318</accession>
<name>A0A6J4Q318_9CYAN</name>
<sequence length="45" mass="5298">MSLDPHKEQARGHYWRSHHKLECINPRAGMRASVKLCSISRPKWV</sequence>
<gene>
    <name evidence="1" type="ORF">AVDCRST_MAG84-7651</name>
</gene>
<dbReference type="EMBL" id="CADCTZ010001878">
    <property type="protein sequence ID" value="CAA9428930.1"/>
    <property type="molecule type" value="Genomic_DNA"/>
</dbReference>
<dbReference type="AlphaFoldDB" id="A0A6J4Q318"/>
<proteinExistence type="predicted"/>
<evidence type="ECO:0000313" key="1">
    <source>
        <dbReference type="EMBL" id="CAA9428930.1"/>
    </source>
</evidence>
<reference evidence="1" key="1">
    <citation type="submission" date="2020-02" db="EMBL/GenBank/DDBJ databases">
        <authorList>
            <person name="Meier V. D."/>
        </authorList>
    </citation>
    <scope>NUCLEOTIDE SEQUENCE</scope>
    <source>
        <strain evidence="1">AVDCRST_MAG84</strain>
    </source>
</reference>
<organism evidence="1">
    <name type="scientific">uncultured Microcoleus sp</name>
    <dbReference type="NCBI Taxonomy" id="259945"/>
    <lineage>
        <taxon>Bacteria</taxon>
        <taxon>Bacillati</taxon>
        <taxon>Cyanobacteriota</taxon>
        <taxon>Cyanophyceae</taxon>
        <taxon>Oscillatoriophycideae</taxon>
        <taxon>Oscillatoriales</taxon>
        <taxon>Microcoleaceae</taxon>
        <taxon>Microcoleus</taxon>
        <taxon>environmental samples</taxon>
    </lineage>
</organism>